<keyword evidence="5" id="KW-0808">Transferase</keyword>
<dbReference type="PRINTS" id="PR00344">
    <property type="entry name" value="BCTRLSENSOR"/>
</dbReference>
<keyword evidence="6" id="KW-0418">Kinase</keyword>
<dbReference type="InterPro" id="IPR003594">
    <property type="entry name" value="HATPase_dom"/>
</dbReference>
<name>A0A9X3AT69_9GAMM</name>
<dbReference type="SUPFAM" id="SSF55785">
    <property type="entry name" value="PYP-like sensor domain (PAS domain)"/>
    <property type="match status" value="1"/>
</dbReference>
<comment type="caution">
    <text evidence="11">The sequence shown here is derived from an EMBL/GenBank/DDBJ whole genome shotgun (WGS) entry which is preliminary data.</text>
</comment>
<evidence type="ECO:0000256" key="6">
    <source>
        <dbReference type="ARBA" id="ARBA00022777"/>
    </source>
</evidence>
<dbReference type="EC" id="2.7.13.3" evidence="3"/>
<evidence type="ECO:0000256" key="4">
    <source>
        <dbReference type="ARBA" id="ARBA00022553"/>
    </source>
</evidence>
<feature type="domain" description="HAMP" evidence="10">
    <location>
        <begin position="184"/>
        <end position="236"/>
    </location>
</feature>
<keyword evidence="11" id="KW-0547">Nucleotide-binding</keyword>
<organism evidence="11 12">
    <name type="scientific">Shewanella septentrionalis</name>
    <dbReference type="NCBI Taxonomy" id="2952223"/>
    <lineage>
        <taxon>Bacteria</taxon>
        <taxon>Pseudomonadati</taxon>
        <taxon>Pseudomonadota</taxon>
        <taxon>Gammaproteobacteria</taxon>
        <taxon>Alteromonadales</taxon>
        <taxon>Shewanellaceae</taxon>
        <taxon>Shewanella</taxon>
    </lineage>
</organism>
<evidence type="ECO:0000256" key="7">
    <source>
        <dbReference type="SAM" id="Coils"/>
    </source>
</evidence>
<evidence type="ECO:0000256" key="2">
    <source>
        <dbReference type="ARBA" id="ARBA00004370"/>
    </source>
</evidence>
<dbReference type="GO" id="GO:0016020">
    <property type="term" value="C:membrane"/>
    <property type="evidence" value="ECO:0007669"/>
    <property type="project" value="UniProtKB-SubCell"/>
</dbReference>
<dbReference type="PANTHER" id="PTHR43065:SF51">
    <property type="entry name" value="HISTIDINE KINASE"/>
    <property type="match status" value="1"/>
</dbReference>
<dbReference type="InterPro" id="IPR004358">
    <property type="entry name" value="Sig_transdc_His_kin-like_C"/>
</dbReference>
<dbReference type="InterPro" id="IPR005467">
    <property type="entry name" value="His_kinase_dom"/>
</dbReference>
<dbReference type="SUPFAM" id="SSF55874">
    <property type="entry name" value="ATPase domain of HSP90 chaperone/DNA topoisomerase II/histidine kinase"/>
    <property type="match status" value="1"/>
</dbReference>
<evidence type="ECO:0000256" key="3">
    <source>
        <dbReference type="ARBA" id="ARBA00012438"/>
    </source>
</evidence>
<comment type="subcellular location">
    <subcellularLocation>
        <location evidence="2">Membrane</location>
    </subcellularLocation>
</comment>
<dbReference type="InterPro" id="IPR036890">
    <property type="entry name" value="HATPase_C_sf"/>
</dbReference>
<keyword evidence="8" id="KW-1133">Transmembrane helix</keyword>
<evidence type="ECO:0000259" key="9">
    <source>
        <dbReference type="PROSITE" id="PS50109"/>
    </source>
</evidence>
<dbReference type="InterPro" id="IPR036097">
    <property type="entry name" value="HisK_dim/P_sf"/>
</dbReference>
<dbReference type="RefSeq" id="WP_261272096.1">
    <property type="nucleotide sequence ID" value="NZ_JAMTCC010000007.1"/>
</dbReference>
<dbReference type="InterPro" id="IPR000014">
    <property type="entry name" value="PAS"/>
</dbReference>
<dbReference type="InterPro" id="IPR035965">
    <property type="entry name" value="PAS-like_dom_sf"/>
</dbReference>
<dbReference type="GO" id="GO:0005524">
    <property type="term" value="F:ATP binding"/>
    <property type="evidence" value="ECO:0007669"/>
    <property type="project" value="UniProtKB-KW"/>
</dbReference>
<dbReference type="InterPro" id="IPR003660">
    <property type="entry name" value="HAMP_dom"/>
</dbReference>
<keyword evidence="7" id="KW-0175">Coiled coil</keyword>
<evidence type="ECO:0000256" key="5">
    <source>
        <dbReference type="ARBA" id="ARBA00022679"/>
    </source>
</evidence>
<keyword evidence="11" id="KW-0067">ATP-binding</keyword>
<gene>
    <name evidence="11" type="ORF">NE536_05815</name>
</gene>
<reference evidence="11" key="1">
    <citation type="journal article" date="2023" name="Int. J. Syst. Evol. Microbiol.">
        <title>&lt;i&gt;Shewanella septentrionalis&lt;/i&gt; sp. nov. and &lt;i&gt;Shewanella holmiensis&lt;/i&gt; sp. nov., isolated from Baltic Sea water and sediments.</title>
        <authorList>
            <person name="Martin-Rodriguez A.J."/>
            <person name="Thorell K."/>
            <person name="Joffre E."/>
            <person name="Jensie-Markopoulos S."/>
            <person name="Moore E.R.B."/>
            <person name="Sjoling A."/>
        </authorList>
    </citation>
    <scope>NUCLEOTIDE SEQUENCE</scope>
    <source>
        <strain evidence="11">SP1W3</strain>
    </source>
</reference>
<dbReference type="SMART" id="SM00387">
    <property type="entry name" value="HATPase_c"/>
    <property type="match status" value="1"/>
</dbReference>
<comment type="catalytic activity">
    <reaction evidence="1">
        <text>ATP + protein L-histidine = ADP + protein N-phospho-L-histidine.</text>
        <dbReference type="EC" id="2.7.13.3"/>
    </reaction>
</comment>
<dbReference type="PANTHER" id="PTHR43065">
    <property type="entry name" value="SENSOR HISTIDINE KINASE"/>
    <property type="match status" value="1"/>
</dbReference>
<dbReference type="EMBL" id="JAMTCC010000007">
    <property type="protein sequence ID" value="MCT7944881.1"/>
    <property type="molecule type" value="Genomic_DNA"/>
</dbReference>
<dbReference type="SUPFAM" id="SSF47384">
    <property type="entry name" value="Homodimeric domain of signal transducing histidine kinase"/>
    <property type="match status" value="1"/>
</dbReference>
<dbReference type="Gene3D" id="3.30.565.10">
    <property type="entry name" value="Histidine kinase-like ATPase, C-terminal domain"/>
    <property type="match status" value="1"/>
</dbReference>
<feature type="domain" description="Histidine kinase" evidence="9">
    <location>
        <begin position="360"/>
        <end position="562"/>
    </location>
</feature>
<keyword evidence="8" id="KW-0812">Transmembrane</keyword>
<accession>A0A9X3AT69</accession>
<dbReference type="PROSITE" id="PS50109">
    <property type="entry name" value="HIS_KIN"/>
    <property type="match status" value="1"/>
</dbReference>
<dbReference type="GO" id="GO:0000155">
    <property type="term" value="F:phosphorelay sensor kinase activity"/>
    <property type="evidence" value="ECO:0007669"/>
    <property type="project" value="InterPro"/>
</dbReference>
<sequence>MLIRTKIIIYSMVCCAFGVLLSFALVKYISPETSAVATSKAIEIPDVNVQLDFAELEKTTAAIELALKNTEQLQLAAAMQARQRTEQIKAELQKLEQLKQEQLQIKLFKLEQLKEGQFNFSAHIAEPLRVEPLSILPPKAPTSPVAPTEIAENEGVSSLTLGEGLLVLLLACGACGLSVAWLTRYLGRSLDSLEIGLLNFSDNDFSVSIPEHGEGQLQTLAQLFNYSAAKLRQERQYIYQRELLLDKVIQSSPNVMLLLDDHQRLIYANDAARHLFHKKGKMEGLSLDELLLDLPEVLALALKHEKNGLFAMGEDDVETWYLSRGQFLLNNQQHNLILLKQMTRELNRQEVAVWKKVIRIISHELNNSVAPIASMVNSGRLLTKDLDNPKLKLIFDTIENRTGHLSQFIFNYARFAKLPLPQRRQVNWTQFTTQLTQHYPFKLTHDLPENDGYFDQGQMEQVLLNLLKNAHESGSNPEDVTLSIRQQTLVDGAGFSIAIEDRGTGMSGEVLEQALLPFYSTKQSGTGLGLPLCREIIEAHDGSISMHNRSDGGLLVRLWLPQ</sequence>
<evidence type="ECO:0000259" key="10">
    <source>
        <dbReference type="PROSITE" id="PS50885"/>
    </source>
</evidence>
<keyword evidence="8" id="KW-0472">Membrane</keyword>
<dbReference type="Proteomes" id="UP001155604">
    <property type="component" value="Unassembled WGS sequence"/>
</dbReference>
<keyword evidence="4" id="KW-0597">Phosphoprotein</keyword>
<dbReference type="PROSITE" id="PS50885">
    <property type="entry name" value="HAMP"/>
    <property type="match status" value="1"/>
</dbReference>
<dbReference type="Pfam" id="PF13188">
    <property type="entry name" value="PAS_8"/>
    <property type="match status" value="1"/>
</dbReference>
<proteinExistence type="predicted"/>
<dbReference type="Pfam" id="PF02518">
    <property type="entry name" value="HATPase_c"/>
    <property type="match status" value="1"/>
</dbReference>
<evidence type="ECO:0000313" key="12">
    <source>
        <dbReference type="Proteomes" id="UP001155604"/>
    </source>
</evidence>
<evidence type="ECO:0000313" key="11">
    <source>
        <dbReference type="EMBL" id="MCT7944881.1"/>
    </source>
</evidence>
<feature type="transmembrane region" description="Helical" evidence="8">
    <location>
        <begin position="7"/>
        <end position="29"/>
    </location>
</feature>
<dbReference type="AlphaFoldDB" id="A0A9X3AT69"/>
<keyword evidence="12" id="KW-1185">Reference proteome</keyword>
<protein>
    <recommendedName>
        <fullName evidence="3">histidine kinase</fullName>
        <ecNumber evidence="3">2.7.13.3</ecNumber>
    </recommendedName>
</protein>
<evidence type="ECO:0000256" key="1">
    <source>
        <dbReference type="ARBA" id="ARBA00000085"/>
    </source>
</evidence>
<feature type="coiled-coil region" evidence="7">
    <location>
        <begin position="75"/>
        <end position="105"/>
    </location>
</feature>
<evidence type="ECO:0000256" key="8">
    <source>
        <dbReference type="SAM" id="Phobius"/>
    </source>
</evidence>